<dbReference type="AlphaFoldDB" id="A0A560WGP9"/>
<evidence type="ECO:0000256" key="2">
    <source>
        <dbReference type="SAM" id="Phobius"/>
    </source>
</evidence>
<feature type="domain" description="DUF4232" evidence="3">
    <location>
        <begin position="339"/>
        <end position="495"/>
    </location>
</feature>
<dbReference type="Pfam" id="PF14016">
    <property type="entry name" value="DUF4232"/>
    <property type="match status" value="1"/>
</dbReference>
<feature type="transmembrane region" description="Helical" evidence="2">
    <location>
        <begin position="169"/>
        <end position="190"/>
    </location>
</feature>
<comment type="caution">
    <text evidence="4">The sequence shown here is derived from an EMBL/GenBank/DDBJ whole genome shotgun (WGS) entry which is preliminary data.</text>
</comment>
<dbReference type="RefSeq" id="WP_144855160.1">
    <property type="nucleotide sequence ID" value="NZ_BAAAYT010000002.1"/>
</dbReference>
<dbReference type="Proteomes" id="UP000315628">
    <property type="component" value="Unassembled WGS sequence"/>
</dbReference>
<sequence length="499" mass="52055">MNLSTGDPAPTRSPVEASRPASHRWRRGREGAPWRRPDRQHGEGGGGRRLIGRWVIGVCLALLLLIGVLGAALMPDWGASCPTGETCDRAALRSSVVGAWLVHGLALAGLTGGMVTVGRNRPAHPFGDGISDEHAANPARHALLATGFVAATNAITAAALGLASLVGGLMVGFVTAAWWVGLTVFLDALDRLARPRSSRRGSWWRALAVSTVTVGAIWVVPLVVVGVEAKGWSEAFLLSNVVVAGVAGVGTLWSRTVAGGAHEPRSAHRGRILASAVAGSLILPLGLLWYVDVGAGSRARSAELVGDLLNPYLDARPEVAAAPDDGAATPPSPVAERACEPADLFVSQRDLRLRVGTEAMVLVATNRTREACTMSGYPSLLLTVDGQPVELYQARVDHLFTGEPVTPEPVTLEPGDQVTATAWWRGAPQIVTEGEADGDDPQGEVSTGAAGADAVRSLAVLLSGDAEASAAVPVGLIHDPTTSLRDGSFVRVEPWHRPE</sequence>
<gene>
    <name evidence="4" type="ORF">FB557_0408</name>
</gene>
<proteinExistence type="predicted"/>
<keyword evidence="5" id="KW-1185">Reference proteome</keyword>
<name>A0A560WGP9_9MICO</name>
<feature type="region of interest" description="Disordered" evidence="1">
    <location>
        <begin position="1"/>
        <end position="46"/>
    </location>
</feature>
<feature type="compositionally biased region" description="Basic and acidic residues" evidence="1">
    <location>
        <begin position="28"/>
        <end position="42"/>
    </location>
</feature>
<evidence type="ECO:0000313" key="4">
    <source>
        <dbReference type="EMBL" id="TWD16863.1"/>
    </source>
</evidence>
<feature type="transmembrane region" description="Helical" evidence="2">
    <location>
        <begin position="94"/>
        <end position="117"/>
    </location>
</feature>
<reference evidence="4 5" key="1">
    <citation type="submission" date="2019-06" db="EMBL/GenBank/DDBJ databases">
        <title>Sequencing the genomes of 1000 actinobacteria strains.</title>
        <authorList>
            <person name="Klenk H.-P."/>
        </authorList>
    </citation>
    <scope>NUCLEOTIDE SEQUENCE [LARGE SCALE GENOMIC DNA]</scope>
    <source>
        <strain evidence="4 5">DSM 18935</strain>
    </source>
</reference>
<evidence type="ECO:0000259" key="3">
    <source>
        <dbReference type="Pfam" id="PF14016"/>
    </source>
</evidence>
<dbReference type="OrthoDB" id="5175658at2"/>
<feature type="transmembrane region" description="Helical" evidence="2">
    <location>
        <begin position="270"/>
        <end position="291"/>
    </location>
</feature>
<feature type="transmembrane region" description="Helical" evidence="2">
    <location>
        <begin position="202"/>
        <end position="224"/>
    </location>
</feature>
<feature type="transmembrane region" description="Helical" evidence="2">
    <location>
        <begin position="54"/>
        <end position="74"/>
    </location>
</feature>
<accession>A0A560WGP9</accession>
<keyword evidence="2" id="KW-0472">Membrane</keyword>
<keyword evidence="2" id="KW-0812">Transmembrane</keyword>
<dbReference type="EMBL" id="VIUW01000001">
    <property type="protein sequence ID" value="TWD16863.1"/>
    <property type="molecule type" value="Genomic_DNA"/>
</dbReference>
<organism evidence="4 5">
    <name type="scientific">Marihabitans asiaticum</name>
    <dbReference type="NCBI Taxonomy" id="415218"/>
    <lineage>
        <taxon>Bacteria</taxon>
        <taxon>Bacillati</taxon>
        <taxon>Actinomycetota</taxon>
        <taxon>Actinomycetes</taxon>
        <taxon>Micrococcales</taxon>
        <taxon>Intrasporangiaceae</taxon>
        <taxon>Marihabitans</taxon>
    </lineage>
</organism>
<protein>
    <submittedName>
        <fullName evidence="4">Uncharacterized protein DUF4232</fullName>
    </submittedName>
</protein>
<dbReference type="InterPro" id="IPR025326">
    <property type="entry name" value="DUF4232"/>
</dbReference>
<keyword evidence="2" id="KW-1133">Transmembrane helix</keyword>
<evidence type="ECO:0000313" key="5">
    <source>
        <dbReference type="Proteomes" id="UP000315628"/>
    </source>
</evidence>
<evidence type="ECO:0000256" key="1">
    <source>
        <dbReference type="SAM" id="MobiDB-lite"/>
    </source>
</evidence>
<feature type="transmembrane region" description="Helical" evidence="2">
    <location>
        <begin position="236"/>
        <end position="258"/>
    </location>
</feature>